<dbReference type="STRING" id="157733.AB986_12180"/>
<evidence type="ECO:0000313" key="5">
    <source>
        <dbReference type="Proteomes" id="UP000035996"/>
    </source>
</evidence>
<dbReference type="PANTHER" id="PTHR36852:SF1">
    <property type="entry name" value="PROTEIN GVPL 2"/>
    <property type="match status" value="1"/>
</dbReference>
<proteinExistence type="inferred from homology"/>
<comment type="similarity">
    <text evidence="3">Belongs to the gas vesicle GvpF/GvpL family.</text>
</comment>
<organism evidence="4 5">
    <name type="scientific">Guptibacillus hwajinpoensis</name>
    <dbReference type="NCBI Taxonomy" id="208199"/>
    <lineage>
        <taxon>Bacteria</taxon>
        <taxon>Bacillati</taxon>
        <taxon>Bacillota</taxon>
        <taxon>Bacilli</taxon>
        <taxon>Bacillales</taxon>
        <taxon>Guptibacillaceae</taxon>
        <taxon>Guptibacillus</taxon>
    </lineage>
</organism>
<comment type="caution">
    <text evidence="4">The sequence shown here is derived from an EMBL/GenBank/DDBJ whole genome shotgun (WGS) entry which is preliminary data.</text>
</comment>
<dbReference type="InterPro" id="IPR009430">
    <property type="entry name" value="GvpL/GvpF"/>
</dbReference>
<dbReference type="RefSeq" id="WP_048312838.1">
    <property type="nucleotide sequence ID" value="NZ_CP119526.1"/>
</dbReference>
<comment type="subcellular location">
    <subcellularLocation>
        <location evidence="2">Gas vesicle</location>
    </subcellularLocation>
</comment>
<reference evidence="4" key="1">
    <citation type="submission" date="2015-06" db="EMBL/GenBank/DDBJ databases">
        <authorList>
            <person name="Liu B."/>
            <person name="Wang J."/>
            <person name="Zhu Y."/>
            <person name="Liu G."/>
            <person name="Chen Q."/>
            <person name="Zheng C."/>
            <person name="Che J."/>
            <person name="Ge C."/>
            <person name="Shi H."/>
            <person name="Pan Z."/>
            <person name="Liu X."/>
        </authorList>
    </citation>
    <scope>NUCLEOTIDE SEQUENCE [LARGE SCALE GENOMIC DNA]</scope>
    <source>
        <strain evidence="4">DSM 16346</strain>
    </source>
</reference>
<evidence type="ECO:0000256" key="1">
    <source>
        <dbReference type="ARBA" id="ARBA00022987"/>
    </source>
</evidence>
<evidence type="ECO:0000256" key="3">
    <source>
        <dbReference type="ARBA" id="ARBA00035643"/>
    </source>
</evidence>
<keyword evidence="5" id="KW-1185">Reference proteome</keyword>
<dbReference type="PATRIC" id="fig|157733.3.peg.462"/>
<gene>
    <name evidence="4" type="ORF">AB986_12180</name>
</gene>
<dbReference type="GO" id="GO:0031412">
    <property type="term" value="P:gas vesicle organization"/>
    <property type="evidence" value="ECO:0007669"/>
    <property type="project" value="InterPro"/>
</dbReference>
<dbReference type="Proteomes" id="UP000035996">
    <property type="component" value="Unassembled WGS sequence"/>
</dbReference>
<dbReference type="PANTHER" id="PTHR36852">
    <property type="entry name" value="PROTEIN GVPL 2"/>
    <property type="match status" value="1"/>
</dbReference>
<evidence type="ECO:0000313" key="4">
    <source>
        <dbReference type="EMBL" id="KMM36698.1"/>
    </source>
</evidence>
<accession>A0A0J6CU36</accession>
<dbReference type="Pfam" id="PF06386">
    <property type="entry name" value="GvpL_GvpF"/>
    <property type="match status" value="1"/>
</dbReference>
<sequence>MSNLLYLYGLVPSHEATTTPLPSIKGFDHDSVIYSISLNDVTAYVCELDSDYYSEETISDKINNDMEWLQEKAFHHHETVQQLAKQYTIVPLKFCTLYKSEDSLKHTIESNKEKLKETFKMLEGNEEWNLKIYCNDEQLKKKVSESNASIEAKRQEISQLPPGRQFFEKKKIDELINQELENEKNLFCEEIHEKLKKISLFGSIKKNWSKDVTGRKEKMAWNSVFLLPTPNVEEFIEEIKLDEETYGIDGWDFEVSGPWPAYHFSSFT</sequence>
<protein>
    <submittedName>
        <fullName evidence="4">Gas vesicle protein GvpL</fullName>
    </submittedName>
</protein>
<name>A0A0J6CU36_9BACL</name>
<dbReference type="OrthoDB" id="146444at2"/>
<dbReference type="EMBL" id="LELK01000004">
    <property type="protein sequence ID" value="KMM36698.1"/>
    <property type="molecule type" value="Genomic_DNA"/>
</dbReference>
<keyword evidence="1" id="KW-0304">Gas vesicle</keyword>
<dbReference type="GO" id="GO:0031411">
    <property type="term" value="C:gas vesicle"/>
    <property type="evidence" value="ECO:0007669"/>
    <property type="project" value="UniProtKB-SubCell"/>
</dbReference>
<dbReference type="AlphaFoldDB" id="A0A0J6CU36"/>
<evidence type="ECO:0000256" key="2">
    <source>
        <dbReference type="ARBA" id="ARBA00035108"/>
    </source>
</evidence>